<reference evidence="1" key="1">
    <citation type="submission" date="2022-08" db="EMBL/GenBank/DDBJ databases">
        <title>Alicyclobacillus fastidiosus DSM 17978, complete genome.</title>
        <authorList>
            <person name="Wang Q."/>
            <person name="Cai R."/>
            <person name="Wang Z."/>
        </authorList>
    </citation>
    <scope>NUCLEOTIDE SEQUENCE</scope>
    <source>
        <strain evidence="1">DSM 17978</strain>
    </source>
</reference>
<evidence type="ECO:0000313" key="2">
    <source>
        <dbReference type="Proteomes" id="UP001164761"/>
    </source>
</evidence>
<dbReference type="Proteomes" id="UP001164761">
    <property type="component" value="Chromosome"/>
</dbReference>
<dbReference type="InterPro" id="IPR011009">
    <property type="entry name" value="Kinase-like_dom_sf"/>
</dbReference>
<evidence type="ECO:0000313" key="1">
    <source>
        <dbReference type="EMBL" id="WAH39715.1"/>
    </source>
</evidence>
<gene>
    <name evidence="1" type="ORF">NZD89_14960</name>
</gene>
<dbReference type="InterPro" id="IPR006748">
    <property type="entry name" value="NH2Glyco/OHUrea_AB-resist_kin"/>
</dbReference>
<accession>A0ABY6ZAF5</accession>
<dbReference type="SUPFAM" id="SSF56112">
    <property type="entry name" value="Protein kinase-like (PK-like)"/>
    <property type="match status" value="1"/>
</dbReference>
<protein>
    <submittedName>
        <fullName evidence="1">Aminoglycoside phosphotransferase family protein</fullName>
    </submittedName>
</protein>
<organism evidence="1 2">
    <name type="scientific">Alicyclobacillus fastidiosus</name>
    <dbReference type="NCBI Taxonomy" id="392011"/>
    <lineage>
        <taxon>Bacteria</taxon>
        <taxon>Bacillati</taxon>
        <taxon>Bacillota</taxon>
        <taxon>Bacilli</taxon>
        <taxon>Bacillales</taxon>
        <taxon>Alicyclobacillaceae</taxon>
        <taxon>Alicyclobacillus</taxon>
    </lineage>
</organism>
<name>A0ABY6ZAF5_9BACL</name>
<dbReference type="RefSeq" id="WP_268003612.1">
    <property type="nucleotide sequence ID" value="NZ_BSUT01000001.1"/>
</dbReference>
<dbReference type="Gene3D" id="3.90.1200.10">
    <property type="match status" value="1"/>
</dbReference>
<sequence length="312" mass="35559">MELLPIEFARRVQELYGRQGEEWLRDLPNLLHRCESRFGLRLEAPFLNLSWNLVLRASRYDDTPVVLKIAVRKEEFYRERNALNAFSGRGGIQVLDADDCLGAVVLERANPGTPLSTIEDDGLATEIFCSVFRNIHCTPSCAPDVSMPYVSMEEHFSGIDRYRQRLCDDKVGPLPAYWVELAKECLADLISSTHERVLLHGDLHHDNILQQKGGLWVVIDPKGIVGDRHFDTIQYLLNYVDKDGDAYTVLTSRIRIISDTLELSARRIAMWGIARGVLDACWSIEDGRPDWHKGVEIAERFARYLDSTDVTD</sequence>
<dbReference type="Pfam" id="PF04655">
    <property type="entry name" value="APH_6_hur"/>
    <property type="match status" value="1"/>
</dbReference>
<dbReference type="EMBL" id="CP104067">
    <property type="protein sequence ID" value="WAH39715.1"/>
    <property type="molecule type" value="Genomic_DNA"/>
</dbReference>
<keyword evidence="2" id="KW-1185">Reference proteome</keyword>
<proteinExistence type="predicted"/>